<gene>
    <name evidence="2" type="ORF">OHC33_011081</name>
</gene>
<evidence type="ECO:0000313" key="2">
    <source>
        <dbReference type="EMBL" id="KAK5947874.1"/>
    </source>
</evidence>
<feature type="compositionally biased region" description="Polar residues" evidence="1">
    <location>
        <begin position="177"/>
        <end position="194"/>
    </location>
</feature>
<comment type="caution">
    <text evidence="2">The sequence shown here is derived from an EMBL/GenBank/DDBJ whole genome shotgun (WGS) entry which is preliminary data.</text>
</comment>
<sequence length="262" mass="29402">MLMPSALSCDSVVAQPKPQRPSRPKLLSFDRYDPRQRPQSPVLGLIASCRALQNMLGERFSSPSPSIDATIRARPMGSPFGAPTPPPMCAPAPRGTNKRRRDEFEDEEDEAPVKHAPGQTHDDIYSTPKRRRTVPFDLPQGLMASDFEALADHVPSEQQTPRRRRQPQVIGMPTIEEVQSTPRPTPQHTPNGWTENDDRLLVETVLSKLNLSSRERNDCALRLGKDKDSLGRRWQMLLGEGDVGLRRGSGRMERGDLDIKSW</sequence>
<accession>A0AAN8E7G6</accession>
<reference evidence="2 3" key="1">
    <citation type="submission" date="2022-12" db="EMBL/GenBank/DDBJ databases">
        <title>Genomic features and morphological characterization of a novel Knufia sp. strain isolated from spacecraft assembly facility.</title>
        <authorList>
            <person name="Teixeira M."/>
            <person name="Chander A.M."/>
            <person name="Stajich J.E."/>
            <person name="Venkateswaran K."/>
        </authorList>
    </citation>
    <scope>NUCLEOTIDE SEQUENCE [LARGE SCALE GENOMIC DNA]</scope>
    <source>
        <strain evidence="2 3">FJI-L2-BK-P2</strain>
    </source>
</reference>
<evidence type="ECO:0008006" key="4">
    <source>
        <dbReference type="Google" id="ProtNLM"/>
    </source>
</evidence>
<proteinExistence type="predicted"/>
<evidence type="ECO:0000256" key="1">
    <source>
        <dbReference type="SAM" id="MobiDB-lite"/>
    </source>
</evidence>
<feature type="region of interest" description="Disordered" evidence="1">
    <location>
        <begin position="1"/>
        <end position="40"/>
    </location>
</feature>
<dbReference type="AlphaFoldDB" id="A0AAN8E7G6"/>
<feature type="region of interest" description="Disordered" evidence="1">
    <location>
        <begin position="152"/>
        <end position="196"/>
    </location>
</feature>
<organism evidence="2 3">
    <name type="scientific">Knufia fluminis</name>
    <dbReference type="NCBI Taxonomy" id="191047"/>
    <lineage>
        <taxon>Eukaryota</taxon>
        <taxon>Fungi</taxon>
        <taxon>Dikarya</taxon>
        <taxon>Ascomycota</taxon>
        <taxon>Pezizomycotina</taxon>
        <taxon>Eurotiomycetes</taxon>
        <taxon>Chaetothyriomycetidae</taxon>
        <taxon>Chaetothyriales</taxon>
        <taxon>Trichomeriaceae</taxon>
        <taxon>Knufia</taxon>
    </lineage>
</organism>
<protein>
    <recommendedName>
        <fullName evidence="4">Myb-like domain-containing protein</fullName>
    </recommendedName>
</protein>
<dbReference type="Proteomes" id="UP001316803">
    <property type="component" value="Unassembled WGS sequence"/>
</dbReference>
<feature type="region of interest" description="Disordered" evidence="1">
    <location>
        <begin position="59"/>
        <end position="130"/>
    </location>
</feature>
<keyword evidence="3" id="KW-1185">Reference proteome</keyword>
<name>A0AAN8E7G6_9EURO</name>
<dbReference type="EMBL" id="JAKLMC020000060">
    <property type="protein sequence ID" value="KAK5947874.1"/>
    <property type="molecule type" value="Genomic_DNA"/>
</dbReference>
<evidence type="ECO:0000313" key="3">
    <source>
        <dbReference type="Proteomes" id="UP001316803"/>
    </source>
</evidence>